<dbReference type="PROSITE" id="PS00061">
    <property type="entry name" value="ADH_SHORT"/>
    <property type="match status" value="1"/>
</dbReference>
<dbReference type="GO" id="GO:0047936">
    <property type="term" value="F:glucose 1-dehydrogenase [NAD(P)+] activity"/>
    <property type="evidence" value="ECO:0007669"/>
    <property type="project" value="UniProtKB-EC"/>
</dbReference>
<keyword evidence="2 5" id="KW-0560">Oxidoreductase</keyword>
<organism evidence="5 6">
    <name type="scientific">Sphingomonas tagetis</name>
    <dbReference type="NCBI Taxonomy" id="2949092"/>
    <lineage>
        <taxon>Bacteria</taxon>
        <taxon>Pseudomonadati</taxon>
        <taxon>Pseudomonadota</taxon>
        <taxon>Alphaproteobacteria</taxon>
        <taxon>Sphingomonadales</taxon>
        <taxon>Sphingomonadaceae</taxon>
        <taxon>Sphingomonas</taxon>
    </lineage>
</organism>
<dbReference type="PANTHER" id="PTHR24321">
    <property type="entry name" value="DEHYDROGENASES, SHORT CHAIN"/>
    <property type="match status" value="1"/>
</dbReference>
<dbReference type="EC" id="1.1.1.47" evidence="5"/>
<dbReference type="InterPro" id="IPR002347">
    <property type="entry name" value="SDR_fam"/>
</dbReference>
<accession>A0A9X2HNI4</accession>
<evidence type="ECO:0000259" key="4">
    <source>
        <dbReference type="SMART" id="SM00822"/>
    </source>
</evidence>
<dbReference type="SMART" id="SM00822">
    <property type="entry name" value="PKS_KR"/>
    <property type="match status" value="1"/>
</dbReference>
<evidence type="ECO:0000256" key="3">
    <source>
        <dbReference type="ARBA" id="ARBA00023027"/>
    </source>
</evidence>
<dbReference type="RefSeq" id="WP_254292717.1">
    <property type="nucleotide sequence ID" value="NZ_JAMLDX010000005.1"/>
</dbReference>
<reference evidence="5" key="1">
    <citation type="submission" date="2022-05" db="EMBL/GenBank/DDBJ databases">
        <title>Sphingomonas sp. strain MG17 Genome sequencing and assembly.</title>
        <authorList>
            <person name="Kim I."/>
        </authorList>
    </citation>
    <scope>NUCLEOTIDE SEQUENCE</scope>
    <source>
        <strain evidence="5">MG17</strain>
    </source>
</reference>
<dbReference type="InterPro" id="IPR020904">
    <property type="entry name" value="Sc_DH/Rdtase_CS"/>
</dbReference>
<gene>
    <name evidence="5" type="ORF">M9978_09155</name>
</gene>
<feature type="domain" description="Ketoreductase" evidence="4">
    <location>
        <begin position="7"/>
        <end position="147"/>
    </location>
</feature>
<dbReference type="SUPFAM" id="SSF51735">
    <property type="entry name" value="NAD(P)-binding Rossmann-fold domains"/>
    <property type="match status" value="1"/>
</dbReference>
<comment type="similarity">
    <text evidence="1">Belongs to the short-chain dehydrogenases/reductases (SDR) family.</text>
</comment>
<dbReference type="PRINTS" id="PR00080">
    <property type="entry name" value="SDRFAMILY"/>
</dbReference>
<dbReference type="PANTHER" id="PTHR24321:SF8">
    <property type="entry name" value="ESTRADIOL 17-BETA-DEHYDROGENASE 8-RELATED"/>
    <property type="match status" value="1"/>
</dbReference>
<keyword evidence="6" id="KW-1185">Reference proteome</keyword>
<protein>
    <submittedName>
        <fullName evidence="5">Glucose 1-dehydrogenase</fullName>
        <ecNumber evidence="5">1.1.1.47</ecNumber>
    </submittedName>
</protein>
<keyword evidence="3" id="KW-0520">NAD</keyword>
<dbReference type="Pfam" id="PF13561">
    <property type="entry name" value="adh_short_C2"/>
    <property type="match status" value="1"/>
</dbReference>
<name>A0A9X2HNI4_9SPHN</name>
<dbReference type="InterPro" id="IPR057326">
    <property type="entry name" value="KR_dom"/>
</dbReference>
<dbReference type="Gene3D" id="3.40.50.720">
    <property type="entry name" value="NAD(P)-binding Rossmann-like Domain"/>
    <property type="match status" value="1"/>
</dbReference>
<proteinExistence type="inferred from homology"/>
<dbReference type="InterPro" id="IPR036291">
    <property type="entry name" value="NAD(P)-bd_dom_sf"/>
</dbReference>
<dbReference type="AlphaFoldDB" id="A0A9X2HNI4"/>
<evidence type="ECO:0000313" key="6">
    <source>
        <dbReference type="Proteomes" id="UP001139451"/>
    </source>
</evidence>
<comment type="caution">
    <text evidence="5">The sequence shown here is derived from an EMBL/GenBank/DDBJ whole genome shotgun (WGS) entry which is preliminary data.</text>
</comment>
<dbReference type="EMBL" id="JAMLDX010000005">
    <property type="protein sequence ID" value="MCP3730593.1"/>
    <property type="molecule type" value="Genomic_DNA"/>
</dbReference>
<dbReference type="PRINTS" id="PR00081">
    <property type="entry name" value="GDHRDH"/>
</dbReference>
<sequence length="255" mass="26734">MGRVSGKVALVTGAASGLGRATAKRLAAEGAQVMIADINETRLAEARDEIAQPGGQAMLHVLDVTSEEAWERAVAETVAAFGKLDILVNCAGVLSIADIESETFEKWSWQHRVNLDGVFLGMKHGFKAMRQGGTGGSIINFSSVLGILSLSNIAAYSSAKGGVRAITKSAALHGGPLGIRVNSIHPGHVRTEMVIDGVSAADYPDEVWQKLAEQYPIGRVGEPGDIADAVLFLASDESSFVTGLEMVVDGGYSIQ</sequence>
<dbReference type="NCBIfam" id="NF005559">
    <property type="entry name" value="PRK07231.1"/>
    <property type="match status" value="1"/>
</dbReference>
<dbReference type="FunFam" id="3.40.50.720:FF:000084">
    <property type="entry name" value="Short-chain dehydrogenase reductase"/>
    <property type="match status" value="1"/>
</dbReference>
<dbReference type="Proteomes" id="UP001139451">
    <property type="component" value="Unassembled WGS sequence"/>
</dbReference>
<evidence type="ECO:0000256" key="2">
    <source>
        <dbReference type="ARBA" id="ARBA00023002"/>
    </source>
</evidence>
<evidence type="ECO:0000256" key="1">
    <source>
        <dbReference type="ARBA" id="ARBA00006484"/>
    </source>
</evidence>
<evidence type="ECO:0000313" key="5">
    <source>
        <dbReference type="EMBL" id="MCP3730593.1"/>
    </source>
</evidence>